<feature type="transmembrane region" description="Helical" evidence="1">
    <location>
        <begin position="113"/>
        <end position="132"/>
    </location>
</feature>
<organism evidence="2 3">
    <name type="scientific">Vibrio sinensis</name>
    <dbReference type="NCBI Taxonomy" id="2302434"/>
    <lineage>
        <taxon>Bacteria</taxon>
        <taxon>Pseudomonadati</taxon>
        <taxon>Pseudomonadota</taxon>
        <taxon>Gammaproteobacteria</taxon>
        <taxon>Vibrionales</taxon>
        <taxon>Vibrionaceae</taxon>
        <taxon>Vibrio</taxon>
    </lineage>
</organism>
<gene>
    <name evidence="2" type="ORF">DZ860_05505</name>
</gene>
<dbReference type="EMBL" id="QVMU01000003">
    <property type="protein sequence ID" value="RJX73687.1"/>
    <property type="molecule type" value="Genomic_DNA"/>
</dbReference>
<reference evidence="2 3" key="1">
    <citation type="submission" date="2018-08" db="EMBL/GenBank/DDBJ databases">
        <title>Vibrio isolated from the Eastern China Marginal Seas.</title>
        <authorList>
            <person name="Li Y."/>
        </authorList>
    </citation>
    <scope>NUCLEOTIDE SEQUENCE [LARGE SCALE GENOMIC DNA]</scope>
    <source>
        <strain evidence="2 3">BEI233</strain>
    </source>
</reference>
<evidence type="ECO:0000313" key="3">
    <source>
        <dbReference type="Proteomes" id="UP000273252"/>
    </source>
</evidence>
<dbReference type="AlphaFoldDB" id="A0A3A6QXZ9"/>
<evidence type="ECO:0000313" key="2">
    <source>
        <dbReference type="EMBL" id="RJX73687.1"/>
    </source>
</evidence>
<dbReference type="Proteomes" id="UP000273252">
    <property type="component" value="Unassembled WGS sequence"/>
</dbReference>
<sequence length="133" mass="15439">MVIALVLGLPLYGFLSEIWDSMNNWSSLSYPYKPIAAFYYFTFALPVMACFGIPMFIMTYIDQFDIPLLGSVIGLISIFVLGFIYLYLFFIFLTLLKVYIIDRIVEIADDKMLYVYLVPAVFVFICYFIEGLF</sequence>
<evidence type="ECO:0000256" key="1">
    <source>
        <dbReference type="SAM" id="Phobius"/>
    </source>
</evidence>
<feature type="transmembrane region" description="Helical" evidence="1">
    <location>
        <begin position="68"/>
        <end position="93"/>
    </location>
</feature>
<keyword evidence="1" id="KW-1133">Transmembrane helix</keyword>
<comment type="caution">
    <text evidence="2">The sequence shown here is derived from an EMBL/GenBank/DDBJ whole genome shotgun (WGS) entry which is preliminary data.</text>
</comment>
<protein>
    <submittedName>
        <fullName evidence="2">Uncharacterized protein</fullName>
    </submittedName>
</protein>
<keyword evidence="3" id="KW-1185">Reference proteome</keyword>
<name>A0A3A6QXZ9_9VIBR</name>
<keyword evidence="1" id="KW-0472">Membrane</keyword>
<accession>A0A3A6QXZ9</accession>
<feature type="transmembrane region" description="Helical" evidence="1">
    <location>
        <begin position="37"/>
        <end position="61"/>
    </location>
</feature>
<dbReference type="RefSeq" id="WP_120029928.1">
    <property type="nucleotide sequence ID" value="NZ_QVMU01000003.1"/>
</dbReference>
<keyword evidence="1" id="KW-0812">Transmembrane</keyword>
<proteinExistence type="predicted"/>